<feature type="region of interest" description="Disordered" evidence="1">
    <location>
        <begin position="763"/>
        <end position="787"/>
    </location>
</feature>
<dbReference type="SMART" id="SM00458">
    <property type="entry name" value="RICIN"/>
    <property type="match status" value="1"/>
</dbReference>
<evidence type="ECO:0000256" key="2">
    <source>
        <dbReference type="SAM" id="SignalP"/>
    </source>
</evidence>
<evidence type="ECO:0000256" key="1">
    <source>
        <dbReference type="SAM" id="MobiDB-lite"/>
    </source>
</evidence>
<feature type="signal peptide" evidence="2">
    <location>
        <begin position="1"/>
        <end position="32"/>
    </location>
</feature>
<evidence type="ECO:0000259" key="3">
    <source>
        <dbReference type="SMART" id="SM00458"/>
    </source>
</evidence>
<dbReference type="InterPro" id="IPR036375">
    <property type="entry name" value="Hemopexin-like_dom_sf"/>
</dbReference>
<name>A0A7Y7AZS0_STRMO</name>
<protein>
    <recommendedName>
        <fullName evidence="3">Ricin B lectin domain-containing protein</fullName>
    </recommendedName>
</protein>
<feature type="chain" id="PRO_5031055991" description="Ricin B lectin domain-containing protein" evidence="2">
    <location>
        <begin position="33"/>
        <end position="1381"/>
    </location>
</feature>
<dbReference type="Gene3D" id="2.80.10.50">
    <property type="match status" value="1"/>
</dbReference>
<comment type="caution">
    <text evidence="4">The sequence shown here is derived from an EMBL/GenBank/DDBJ whole genome shotgun (WGS) entry which is preliminary data.</text>
</comment>
<dbReference type="Gene3D" id="3.90.1240.10">
    <property type="entry name" value="Metalloproteases ('zincins'), catalytic domain like"/>
    <property type="match status" value="1"/>
</dbReference>
<evidence type="ECO:0000313" key="5">
    <source>
        <dbReference type="Proteomes" id="UP000587462"/>
    </source>
</evidence>
<dbReference type="PROSITE" id="PS50231">
    <property type="entry name" value="RICIN_B_LECTIN"/>
    <property type="match status" value="1"/>
</dbReference>
<accession>A0A7Y7AZS0</accession>
<keyword evidence="5" id="KW-1185">Reference proteome</keyword>
<dbReference type="RefSeq" id="WP_171078184.1">
    <property type="nucleotide sequence ID" value="NZ_BNBU01000001.1"/>
</dbReference>
<proteinExistence type="predicted"/>
<dbReference type="Proteomes" id="UP000587462">
    <property type="component" value="Unassembled WGS sequence"/>
</dbReference>
<evidence type="ECO:0000313" key="4">
    <source>
        <dbReference type="EMBL" id="NVK76378.1"/>
    </source>
</evidence>
<dbReference type="SUPFAM" id="SSF50370">
    <property type="entry name" value="Ricin B-like lectins"/>
    <property type="match status" value="1"/>
</dbReference>
<reference evidence="4 5" key="1">
    <citation type="submission" date="2020-04" db="EMBL/GenBank/DDBJ databases">
        <title>Draft Genome Sequence of Streptomyces morookaense DSM 40503, an 8-azaguanine-producing strain.</title>
        <authorList>
            <person name="Qi J."/>
            <person name="Gao J.-M."/>
        </authorList>
    </citation>
    <scope>NUCLEOTIDE SEQUENCE [LARGE SCALE GENOMIC DNA]</scope>
    <source>
        <strain evidence="4 5">DSM 40503</strain>
    </source>
</reference>
<gene>
    <name evidence="4" type="ORF">HG542_01740</name>
</gene>
<feature type="domain" description="Ricin B lectin" evidence="3">
    <location>
        <begin position="910"/>
        <end position="1029"/>
    </location>
</feature>
<dbReference type="InterPro" id="IPR000772">
    <property type="entry name" value="Ricin_B_lectin"/>
</dbReference>
<sequence>MRAVSKRSIRVPLVGALTAAALLGGIAPAASAAPASALLPAAAGSRAAPASGLPAAGQTLAGYEVIEVEGFREHLRAVRIPVPGSKVPSSITVALDRQSIEGHTMPYEREPGGAMKAEAFVKRIAENLKKIASRSKGKTLLEGVSLMRPLDVASEQARAATGRADVNTIFFRGFPEDRSTWPDDVRKEFESRSPRERSETIDSFLVNDPGAIAFDVRRRSNGIGSESMIAMPDDPFVLLGYQPDGKRFALDEPLAVAHELIHAAHNLQGADATLPDNGEIPVEVTYKDPRGRDRTDTAYTDAEELGTLGGKARKKYLASATGDSGKRRFAYEHLNRSWEQVKKAVKESSGAVQKALKRAKEGRRKTLDLTETDLAGERGVPAREHYALPDGFWADWPDRYEELVKLPPGLVVTDKDLKNPDALVERIEQAQRAVLRSCSPGRRSMACRLNGRPENVSEETKRRIEETGRLLKEEPDAPDALPWEDDAVADREQIRNEAVAEAKKLPGRARERAEELCATSGLASCLETVDWKKVAEQERAKVEKITELKLAGVENLSDVRLAKDLKTVTEDPSAFYVPYEKTRTELGGNRFDWEHVIHAGGAVLWAHGVVEAFSGESTDLDKAAAVTALLPVVGSLLQVGVDVQDKDFAGAGVDGFALLVEGLEVAGVESAVGGPAFALAMAYHLTKAWTDHIRTSEQELLGLPAERDKQWRKLLDRYLQDGKQGWPAKKGGTEAVAAGIGLVQAMEMQRAAVKGLAHAASTATESGTVDPDEAQSQEWSGSEQFKKADAKVDDLTGSTPELVRSALAKALKNGFDAVWSEKTGQDFNQQFIDKANGFATSTWCAPDIGNHGGGGRYAQCLETMRGEQRGVVDKLKSTPPAGLSVAEIEDVLEAMGMSDPGFLQPVDTPRHLQLATGEAARYLSVAAGGGAVEHRASLDRPDLQTFVFHPTGRISTLDGERCLVAGDSAGTAVSTAACENLRKQRWRPDGDGRLFNVATGLLLGTEPAGRVVMVADNEQASSLALWKAVVPARDARPQKDSPALAGLLAAKGASRRVDAVMPAPGLEREYWVFSGNQYQRIRLDEPDGTTVAATVTGNGAPAAITDNWSSLAALLAASKAGRVDAAMPVPGSDRRFYVFSGDRYTRIRLDDDLKDDNEGYDSRSLDQWASLKDLFGKSGVTRVDAVRPVSADSGEYQVFSGAWFTTIRVEGDDTHKDTQVVPPRRIADGWSLFALNTGTDRIQALLPVPGTDGDYYAFTDDSWTRVNGRGLRLPAPAGVTADARVNFPDTFGEGYVYWGDASVPAGTQVVIRAYGLRDERTYPFTKHGSDRFNVPKGLIANTVNYGFFYRYTHPDGVIEDSPEASVHMWCSTFECGGMPQH</sequence>
<dbReference type="Gene3D" id="2.110.10.10">
    <property type="entry name" value="Hemopexin-like domain"/>
    <property type="match status" value="2"/>
</dbReference>
<dbReference type="SUPFAM" id="SSF55486">
    <property type="entry name" value="Metalloproteases ('zincins'), catalytic domain"/>
    <property type="match status" value="1"/>
</dbReference>
<dbReference type="SUPFAM" id="SSF50923">
    <property type="entry name" value="Hemopexin-like domain"/>
    <property type="match status" value="1"/>
</dbReference>
<dbReference type="Gene3D" id="1.10.490.40">
    <property type="entry name" value="Diphtheria toxin, translocation domain"/>
    <property type="match status" value="1"/>
</dbReference>
<dbReference type="EMBL" id="JABBXF010000004">
    <property type="protein sequence ID" value="NVK76378.1"/>
    <property type="molecule type" value="Genomic_DNA"/>
</dbReference>
<organism evidence="4 5">
    <name type="scientific">Streptomyces morookaense</name>
    <name type="common">Streptoverticillium morookaense</name>
    <dbReference type="NCBI Taxonomy" id="1970"/>
    <lineage>
        <taxon>Bacteria</taxon>
        <taxon>Bacillati</taxon>
        <taxon>Actinomycetota</taxon>
        <taxon>Actinomycetes</taxon>
        <taxon>Kitasatosporales</taxon>
        <taxon>Streptomycetaceae</taxon>
        <taxon>Streptomyces</taxon>
    </lineage>
</organism>
<dbReference type="InterPro" id="IPR035992">
    <property type="entry name" value="Ricin_B-like_lectins"/>
</dbReference>
<keyword evidence="2" id="KW-0732">Signal</keyword>